<feature type="transmembrane region" description="Helical" evidence="1">
    <location>
        <begin position="60"/>
        <end position="78"/>
    </location>
</feature>
<dbReference type="Proteomes" id="UP000078512">
    <property type="component" value="Unassembled WGS sequence"/>
</dbReference>
<reference evidence="2 3" key="1">
    <citation type="submission" date="2016-05" db="EMBL/GenBank/DDBJ databases">
        <title>Genome sequencing reveals origins of a unique bacterial endosymbiosis in the earliest lineages of terrestrial Fungi.</title>
        <authorList>
            <consortium name="DOE Joint Genome Institute"/>
            <person name="Uehling J."/>
            <person name="Gryganskyi A."/>
            <person name="Hameed K."/>
            <person name="Tschaplinski T."/>
            <person name="Misztal P."/>
            <person name="Wu S."/>
            <person name="Desiro A."/>
            <person name="Vande Pol N."/>
            <person name="Du Z.-Y."/>
            <person name="Zienkiewicz A."/>
            <person name="Zienkiewicz K."/>
            <person name="Morin E."/>
            <person name="Tisserant E."/>
            <person name="Splivallo R."/>
            <person name="Hainaut M."/>
            <person name="Henrissat B."/>
            <person name="Ohm R."/>
            <person name="Kuo A."/>
            <person name="Yan J."/>
            <person name="Lipzen A."/>
            <person name="Nolan M."/>
            <person name="Labutti K."/>
            <person name="Barry K."/>
            <person name="Goldstein A."/>
            <person name="Labbe J."/>
            <person name="Schadt C."/>
            <person name="Tuskan G."/>
            <person name="Grigoriev I."/>
            <person name="Martin F."/>
            <person name="Vilgalys R."/>
            <person name="Bonito G."/>
        </authorList>
    </citation>
    <scope>NUCLEOTIDE SEQUENCE [LARGE SCALE GENOMIC DNA]</scope>
    <source>
        <strain evidence="2 3">AG-77</strain>
    </source>
</reference>
<organism evidence="2 3">
    <name type="scientific">Linnemannia elongata AG-77</name>
    <dbReference type="NCBI Taxonomy" id="1314771"/>
    <lineage>
        <taxon>Eukaryota</taxon>
        <taxon>Fungi</taxon>
        <taxon>Fungi incertae sedis</taxon>
        <taxon>Mucoromycota</taxon>
        <taxon>Mortierellomycotina</taxon>
        <taxon>Mortierellomycetes</taxon>
        <taxon>Mortierellales</taxon>
        <taxon>Mortierellaceae</taxon>
        <taxon>Linnemannia</taxon>
    </lineage>
</organism>
<dbReference type="EMBL" id="KV442097">
    <property type="protein sequence ID" value="OAQ24294.1"/>
    <property type="molecule type" value="Genomic_DNA"/>
</dbReference>
<proteinExistence type="predicted"/>
<evidence type="ECO:0000313" key="3">
    <source>
        <dbReference type="Proteomes" id="UP000078512"/>
    </source>
</evidence>
<accession>A0A197JIU4</accession>
<dbReference type="AlphaFoldDB" id="A0A197JIU4"/>
<name>A0A197JIU4_9FUNG</name>
<evidence type="ECO:0000313" key="2">
    <source>
        <dbReference type="EMBL" id="OAQ24294.1"/>
    </source>
</evidence>
<sequence>MEFFSGSLPFAERLFVEQLLNTTLLFSLFFFFLIDPQLLSKKQLNRTTMHSSLRTRTNPVVTFVALLLLVLLSAVPWFDTVSSAPVETCKTAFQIIRVQGSCSEYFLCNEGRDPIKSGLSFRLNKAS</sequence>
<keyword evidence="3" id="KW-1185">Reference proteome</keyword>
<evidence type="ECO:0000256" key="1">
    <source>
        <dbReference type="SAM" id="Phobius"/>
    </source>
</evidence>
<protein>
    <submittedName>
        <fullName evidence="2">Uncharacterized protein</fullName>
    </submittedName>
</protein>
<keyword evidence="1" id="KW-0472">Membrane</keyword>
<gene>
    <name evidence="2" type="ORF">K457DRAFT_845728</name>
</gene>
<feature type="transmembrane region" description="Helical" evidence="1">
    <location>
        <begin position="20"/>
        <end position="39"/>
    </location>
</feature>
<keyword evidence="1" id="KW-1133">Transmembrane helix</keyword>
<keyword evidence="1" id="KW-0812">Transmembrane</keyword>